<evidence type="ECO:0000259" key="3">
    <source>
        <dbReference type="Pfam" id="PF02014"/>
    </source>
</evidence>
<evidence type="ECO:0000256" key="2">
    <source>
        <dbReference type="SAM" id="SignalP"/>
    </source>
</evidence>
<keyword evidence="5" id="KW-1185">Reference proteome</keyword>
<protein>
    <submittedName>
        <fullName evidence="4">Immune-related protein 2</fullName>
    </submittedName>
</protein>
<feature type="chain" id="PRO_5043528618" evidence="2">
    <location>
        <begin position="17"/>
        <end position="216"/>
    </location>
</feature>
<dbReference type="InterPro" id="IPR042307">
    <property type="entry name" value="Reeler_sf"/>
</dbReference>
<evidence type="ECO:0000313" key="5">
    <source>
        <dbReference type="Proteomes" id="UP000762676"/>
    </source>
</evidence>
<dbReference type="AlphaFoldDB" id="A0AAV4J819"/>
<feature type="domain" description="Reelin" evidence="3">
    <location>
        <begin position="26"/>
        <end position="144"/>
    </location>
</feature>
<dbReference type="EMBL" id="BMAT01009997">
    <property type="protein sequence ID" value="GFS18118.1"/>
    <property type="molecule type" value="Genomic_DNA"/>
</dbReference>
<dbReference type="Pfam" id="PF02014">
    <property type="entry name" value="Reeler"/>
    <property type="match status" value="1"/>
</dbReference>
<dbReference type="Proteomes" id="UP000762676">
    <property type="component" value="Unassembled WGS sequence"/>
</dbReference>
<feature type="compositionally biased region" description="Low complexity" evidence="1">
    <location>
        <begin position="163"/>
        <end position="178"/>
    </location>
</feature>
<accession>A0AAV4J819</accession>
<evidence type="ECO:0000256" key="1">
    <source>
        <dbReference type="SAM" id="MobiDB-lite"/>
    </source>
</evidence>
<evidence type="ECO:0000313" key="4">
    <source>
        <dbReference type="EMBL" id="GFS18118.1"/>
    </source>
</evidence>
<dbReference type="CDD" id="cd08544">
    <property type="entry name" value="Reeler"/>
    <property type="match status" value="1"/>
</dbReference>
<feature type="compositionally biased region" description="Acidic residues" evidence="1">
    <location>
        <begin position="181"/>
        <end position="190"/>
    </location>
</feature>
<dbReference type="PANTHER" id="PTHR45828:SF33">
    <property type="entry name" value="DOMON DOMAIN-CONTAINING PROTEIN"/>
    <property type="match status" value="1"/>
</dbReference>
<reference evidence="4 5" key="1">
    <citation type="journal article" date="2021" name="Elife">
        <title>Chloroplast acquisition without the gene transfer in kleptoplastic sea slugs, Plakobranchus ocellatus.</title>
        <authorList>
            <person name="Maeda T."/>
            <person name="Takahashi S."/>
            <person name="Yoshida T."/>
            <person name="Shimamura S."/>
            <person name="Takaki Y."/>
            <person name="Nagai Y."/>
            <person name="Toyoda A."/>
            <person name="Suzuki Y."/>
            <person name="Arimoto A."/>
            <person name="Ishii H."/>
            <person name="Satoh N."/>
            <person name="Nishiyama T."/>
            <person name="Hasebe M."/>
            <person name="Maruyama T."/>
            <person name="Minagawa J."/>
            <person name="Obokata J."/>
            <person name="Shigenobu S."/>
        </authorList>
    </citation>
    <scope>NUCLEOTIDE SEQUENCE [LARGE SCALE GENOMIC DNA]</scope>
</reference>
<dbReference type="GO" id="GO:0016020">
    <property type="term" value="C:membrane"/>
    <property type="evidence" value="ECO:0007669"/>
    <property type="project" value="TreeGrafter"/>
</dbReference>
<dbReference type="PANTHER" id="PTHR45828">
    <property type="entry name" value="CYTOCHROME B561/FERRIC REDUCTASE TRANSMEMBRANE"/>
    <property type="match status" value="1"/>
</dbReference>
<organism evidence="4 5">
    <name type="scientific">Elysia marginata</name>
    <dbReference type="NCBI Taxonomy" id="1093978"/>
    <lineage>
        <taxon>Eukaryota</taxon>
        <taxon>Metazoa</taxon>
        <taxon>Spiralia</taxon>
        <taxon>Lophotrochozoa</taxon>
        <taxon>Mollusca</taxon>
        <taxon>Gastropoda</taxon>
        <taxon>Heterobranchia</taxon>
        <taxon>Euthyneura</taxon>
        <taxon>Panpulmonata</taxon>
        <taxon>Sacoglossa</taxon>
        <taxon>Placobranchoidea</taxon>
        <taxon>Plakobranchidae</taxon>
        <taxon>Elysia</taxon>
    </lineage>
</organism>
<keyword evidence="2" id="KW-0732">Signal</keyword>
<name>A0AAV4J819_9GAST</name>
<dbReference type="InterPro" id="IPR002861">
    <property type="entry name" value="Reeler_dom"/>
</dbReference>
<proteinExistence type="predicted"/>
<feature type="region of interest" description="Disordered" evidence="1">
    <location>
        <begin position="157"/>
        <end position="195"/>
    </location>
</feature>
<feature type="signal peptide" evidence="2">
    <location>
        <begin position="1"/>
        <end position="16"/>
    </location>
</feature>
<dbReference type="InterPro" id="IPR051237">
    <property type="entry name" value="Ferric-chelate_Red/DefProt"/>
</dbReference>
<dbReference type="Gene3D" id="2.60.40.4060">
    <property type="entry name" value="Reeler domain"/>
    <property type="match status" value="1"/>
</dbReference>
<gene>
    <name evidence="4" type="ORF">ElyMa_004999000</name>
</gene>
<comment type="caution">
    <text evidence="4">The sequence shown here is derived from an EMBL/GenBank/DDBJ whole genome shotgun (WGS) entry which is preliminary data.</text>
</comment>
<sequence length="216" mass="22684">MLASASFIFFLGLCNAFSVGGPEGACSSLMPSHGVGLQRGAPPYTITTSTAQVSAGQEITATISGTKPFKGFFIRMKQGDMYVDGQFTDNGGNKDRCSRTGVTHKDAQFKNSIKVVYRLGPQLRKEDGNPIFIAAVVEQKALIWRITSPEIAVASNTNVTSQPVPGTTPGTGPAPNQGGSDGDDDDDDNDKDSSVALQVGSSLLVSALVVGWALRR</sequence>